<dbReference type="EC" id="1.11.1.7" evidence="4 22"/>
<feature type="binding site" evidence="19">
    <location>
        <position position="248"/>
    </location>
    <ligand>
        <name>Ca(2+)</name>
        <dbReference type="ChEBI" id="CHEBI:29108"/>
        <label>2</label>
    </ligand>
</feature>
<feature type="binding site" evidence="19">
    <location>
        <position position="74"/>
    </location>
    <ligand>
        <name>Ca(2+)</name>
        <dbReference type="ChEBI" id="CHEBI:29108"/>
        <label>1</label>
    </ligand>
</feature>
<keyword evidence="10 19" id="KW-0106">Calcium</keyword>
<dbReference type="GO" id="GO:0042744">
    <property type="term" value="P:hydrogen peroxide catabolic process"/>
    <property type="evidence" value="ECO:0007669"/>
    <property type="project" value="UniProtKB-KW"/>
</dbReference>
<dbReference type="InterPro" id="IPR010255">
    <property type="entry name" value="Haem_peroxidase_sf"/>
</dbReference>
<dbReference type="GO" id="GO:0140825">
    <property type="term" value="F:lactoperoxidase activity"/>
    <property type="evidence" value="ECO:0007669"/>
    <property type="project" value="UniProtKB-EC"/>
</dbReference>
<evidence type="ECO:0000256" key="15">
    <source>
        <dbReference type="ARBA" id="ARBA00023283"/>
    </source>
</evidence>
<feature type="domain" description="Plant heme peroxidase family profile" evidence="23">
    <location>
        <begin position="44"/>
        <end position="276"/>
    </location>
</feature>
<feature type="binding site" evidence="19">
    <location>
        <position position="76"/>
    </location>
    <ligand>
        <name>Ca(2+)</name>
        <dbReference type="ChEBI" id="CHEBI:29108"/>
        <label>1</label>
    </ligand>
</feature>
<evidence type="ECO:0000256" key="17">
    <source>
        <dbReference type="PIRSR" id="PIRSR600823-1"/>
    </source>
</evidence>
<dbReference type="PANTHER" id="PTHR31517">
    <property type="match status" value="1"/>
</dbReference>
<evidence type="ECO:0000256" key="11">
    <source>
        <dbReference type="ARBA" id="ARBA00023002"/>
    </source>
</evidence>
<evidence type="ECO:0000256" key="1">
    <source>
        <dbReference type="ARBA" id="ARBA00000189"/>
    </source>
</evidence>
<dbReference type="CDD" id="cd00693">
    <property type="entry name" value="secretory_peroxidase"/>
    <property type="match status" value="1"/>
</dbReference>
<keyword evidence="13 21" id="KW-1015">Disulfide bond</keyword>
<evidence type="ECO:0000256" key="6">
    <source>
        <dbReference type="ARBA" id="ARBA00022559"/>
    </source>
</evidence>
<proteinExistence type="inferred from homology"/>
<keyword evidence="5 22" id="KW-0964">Secreted</keyword>
<accession>A0A9E7JSE8</accession>
<evidence type="ECO:0000256" key="4">
    <source>
        <dbReference type="ARBA" id="ARBA00012313"/>
    </source>
</evidence>
<feature type="disulfide bond" evidence="21">
    <location>
        <begin position="70"/>
        <end position="75"/>
    </location>
</feature>
<evidence type="ECO:0000256" key="19">
    <source>
        <dbReference type="PIRSR" id="PIRSR600823-3"/>
    </source>
</evidence>
<gene>
    <name evidence="24" type="ORF">MUK42_01447</name>
</gene>
<dbReference type="FunFam" id="1.10.420.10:FF:000001">
    <property type="entry name" value="Peroxidase"/>
    <property type="match status" value="1"/>
</dbReference>
<dbReference type="PRINTS" id="PR00458">
    <property type="entry name" value="PEROXIDASE"/>
</dbReference>
<dbReference type="GO" id="GO:0020037">
    <property type="term" value="F:heme binding"/>
    <property type="evidence" value="ECO:0007669"/>
    <property type="project" value="UniProtKB-UniRule"/>
</dbReference>
<evidence type="ECO:0000256" key="22">
    <source>
        <dbReference type="RuleBase" id="RU362060"/>
    </source>
</evidence>
<dbReference type="EMBL" id="CP097505">
    <property type="protein sequence ID" value="URD92447.1"/>
    <property type="molecule type" value="Genomic_DNA"/>
</dbReference>
<evidence type="ECO:0000256" key="10">
    <source>
        <dbReference type="ARBA" id="ARBA00022837"/>
    </source>
</evidence>
<comment type="subcellular location">
    <subcellularLocation>
        <location evidence="3 22">Secreted</location>
    </subcellularLocation>
</comment>
<feature type="binding site" evidence="19">
    <location>
        <position position="72"/>
    </location>
    <ligand>
        <name>Ca(2+)</name>
        <dbReference type="ChEBI" id="CHEBI:29108"/>
        <label>1</label>
    </ligand>
</feature>
<feature type="binding site" evidence="19">
    <location>
        <position position="69"/>
    </location>
    <ligand>
        <name>Ca(2+)</name>
        <dbReference type="ChEBI" id="CHEBI:29108"/>
        <label>1</label>
    </ligand>
</feature>
<dbReference type="GO" id="GO:0005576">
    <property type="term" value="C:extracellular region"/>
    <property type="evidence" value="ECO:0007669"/>
    <property type="project" value="UniProtKB-SubCell"/>
</dbReference>
<feature type="disulfide bond" evidence="21">
    <location>
        <begin position="35"/>
        <end position="113"/>
    </location>
</feature>
<dbReference type="PANTHER" id="PTHR31517:SF59">
    <property type="entry name" value="PEROXIDASE"/>
    <property type="match status" value="1"/>
</dbReference>
<dbReference type="AlphaFoldDB" id="A0A9E7JSE8"/>
<keyword evidence="12 19" id="KW-0408">Iron</keyword>
<name>A0A9E7JSE8_9LILI</name>
<dbReference type="OrthoDB" id="2113341at2759"/>
<dbReference type="InterPro" id="IPR002016">
    <property type="entry name" value="Haem_peroxidase"/>
</dbReference>
<feature type="binding site" evidence="19">
    <location>
        <position position="194"/>
    </location>
    <ligand>
        <name>Ca(2+)</name>
        <dbReference type="ChEBI" id="CHEBI:29108"/>
        <label>2</label>
    </ligand>
</feature>
<feature type="disulfide bond" evidence="21">
    <location>
        <begin position="119"/>
        <end position="309"/>
    </location>
</feature>
<feature type="binding site" evidence="18">
    <location>
        <position position="163"/>
    </location>
    <ligand>
        <name>substrate</name>
    </ligand>
</feature>
<comment type="function">
    <text evidence="2">Removal of H(2)O(2), oxidation of toxic reductants, biosynthesis and degradation of lignin, suberization, auxin catabolism, response to environmental stresses such as wounding, pathogen attack and oxidative stress. These functions might be dependent on each isozyme/isoform in each plant tissue.</text>
</comment>
<dbReference type="Proteomes" id="UP001055439">
    <property type="component" value="Chromosome 3"/>
</dbReference>
<evidence type="ECO:0000259" key="23">
    <source>
        <dbReference type="Pfam" id="PF00141"/>
    </source>
</evidence>
<feature type="active site" description="Proton acceptor" evidence="17">
    <location>
        <position position="68"/>
    </location>
</feature>
<feature type="binding site" evidence="19">
    <location>
        <position position="245"/>
    </location>
    <ligand>
        <name>Ca(2+)</name>
        <dbReference type="ChEBI" id="CHEBI:29108"/>
        <label>2</label>
    </ligand>
</feature>
<comment type="cofactor">
    <cofactor evidence="19 22">
        <name>Ca(2+)</name>
        <dbReference type="ChEBI" id="CHEBI:29108"/>
    </cofactor>
    <text evidence="19 22">Binds 2 calcium ions per subunit.</text>
</comment>
<feature type="signal peptide" evidence="22">
    <location>
        <begin position="1"/>
        <end position="24"/>
    </location>
</feature>
<evidence type="ECO:0000256" key="13">
    <source>
        <dbReference type="ARBA" id="ARBA00023157"/>
    </source>
</evidence>
<evidence type="ECO:0000256" key="3">
    <source>
        <dbReference type="ARBA" id="ARBA00004613"/>
    </source>
</evidence>
<dbReference type="SUPFAM" id="SSF48113">
    <property type="entry name" value="Heme-dependent peroxidases"/>
    <property type="match status" value="1"/>
</dbReference>
<dbReference type="Gene3D" id="1.10.520.10">
    <property type="match status" value="1"/>
</dbReference>
<keyword evidence="16 22" id="KW-0376">Hydrogen peroxide</keyword>
<reference evidence="24" key="1">
    <citation type="submission" date="2022-05" db="EMBL/GenBank/DDBJ databases">
        <title>The Musa troglodytarum L. genome provides insights into the mechanism of non-climacteric behaviour and enrichment of carotenoids.</title>
        <authorList>
            <person name="Wang J."/>
        </authorList>
    </citation>
    <scope>NUCLEOTIDE SEQUENCE</scope>
    <source>
        <tissue evidence="24">Leaf</tissue>
    </source>
</reference>
<keyword evidence="25" id="KW-1185">Reference proteome</keyword>
<dbReference type="FunFam" id="1.10.520.10:FF:000006">
    <property type="entry name" value="Peroxidase"/>
    <property type="match status" value="1"/>
</dbReference>
<feature type="site" description="Transition state stabilizer" evidence="20">
    <location>
        <position position="64"/>
    </location>
</feature>
<keyword evidence="14" id="KW-0325">Glycoprotein</keyword>
<evidence type="ECO:0000313" key="25">
    <source>
        <dbReference type="Proteomes" id="UP001055439"/>
    </source>
</evidence>
<evidence type="ECO:0000256" key="18">
    <source>
        <dbReference type="PIRSR" id="PIRSR600823-2"/>
    </source>
</evidence>
<sequence>MAVVLGASVLLLTLLCIAVVPSHGALQVGFYRGKCNGTDVEAAIRSVVAARFGRDRSIVPALLRLHFHDCFVRGCDASILLDGSGTEKTAPPNLSVRGYDLIDQAKTELESRCPGVVSCADIIAVATRDAVVLGGGSQYTYAVQTGRRDGVVSLASEAIRNLPGDSFSASQAIAAFEAKGLNASYMVWLLGGHTVGVTHCSFIRNRLYSYNGSGKPDPTMDPALVNLLRSRCPQSSTVDNTVFLDHSTPSTRGVLKVDQNIAMDGATNATVRSLANGGSSFPSLFGRAMVKMGAIQVLTGTQGQIRKSCRVVKK</sequence>
<evidence type="ECO:0000256" key="9">
    <source>
        <dbReference type="ARBA" id="ARBA00022729"/>
    </source>
</evidence>
<evidence type="ECO:0000256" key="14">
    <source>
        <dbReference type="ARBA" id="ARBA00023180"/>
    </source>
</evidence>
<evidence type="ECO:0000313" key="24">
    <source>
        <dbReference type="EMBL" id="URD92447.1"/>
    </source>
</evidence>
<keyword evidence="11 22" id="KW-0560">Oxidoreductase</keyword>
<dbReference type="PROSITE" id="PS00436">
    <property type="entry name" value="PEROXIDASE_2"/>
    <property type="match status" value="1"/>
</dbReference>
<feature type="chain" id="PRO_5039756944" description="Peroxidase" evidence="22">
    <location>
        <begin position="25"/>
        <end position="314"/>
    </location>
</feature>
<organism evidence="24 25">
    <name type="scientific">Musa troglodytarum</name>
    <name type="common">fe'i banana</name>
    <dbReference type="NCBI Taxonomy" id="320322"/>
    <lineage>
        <taxon>Eukaryota</taxon>
        <taxon>Viridiplantae</taxon>
        <taxon>Streptophyta</taxon>
        <taxon>Embryophyta</taxon>
        <taxon>Tracheophyta</taxon>
        <taxon>Spermatophyta</taxon>
        <taxon>Magnoliopsida</taxon>
        <taxon>Liliopsida</taxon>
        <taxon>Zingiberales</taxon>
        <taxon>Musaceae</taxon>
        <taxon>Musa</taxon>
    </lineage>
</organism>
<dbReference type="GO" id="GO:0006979">
    <property type="term" value="P:response to oxidative stress"/>
    <property type="evidence" value="ECO:0007669"/>
    <property type="project" value="UniProtKB-UniRule"/>
</dbReference>
<dbReference type="Pfam" id="PF00141">
    <property type="entry name" value="peroxidase"/>
    <property type="match status" value="1"/>
</dbReference>
<feature type="binding site" evidence="19">
    <location>
        <position position="87"/>
    </location>
    <ligand>
        <name>Ca(2+)</name>
        <dbReference type="ChEBI" id="CHEBI:29108"/>
        <label>1</label>
    </ligand>
</feature>
<dbReference type="GO" id="GO:0046872">
    <property type="term" value="F:metal ion binding"/>
    <property type="evidence" value="ECO:0007669"/>
    <property type="project" value="UniProtKB-UniRule"/>
</dbReference>
<evidence type="ECO:0000256" key="8">
    <source>
        <dbReference type="ARBA" id="ARBA00022723"/>
    </source>
</evidence>
<dbReference type="PRINTS" id="PR00461">
    <property type="entry name" value="PLPEROXIDASE"/>
</dbReference>
<protein>
    <recommendedName>
        <fullName evidence="4 22">Peroxidase</fullName>
        <ecNumber evidence="4 22">1.11.1.7</ecNumber>
    </recommendedName>
</protein>
<dbReference type="InterPro" id="IPR019794">
    <property type="entry name" value="Peroxidases_AS"/>
</dbReference>
<feature type="disulfide bond" evidence="21">
    <location>
        <begin position="200"/>
        <end position="232"/>
    </location>
</feature>
<keyword evidence="8 19" id="KW-0479">Metal-binding</keyword>
<evidence type="ECO:0000256" key="21">
    <source>
        <dbReference type="PIRSR" id="PIRSR600823-5"/>
    </source>
</evidence>
<keyword evidence="7 22" id="KW-0349">Heme</keyword>
<evidence type="ECO:0000256" key="16">
    <source>
        <dbReference type="ARBA" id="ARBA00023324"/>
    </source>
</evidence>
<evidence type="ECO:0000256" key="20">
    <source>
        <dbReference type="PIRSR" id="PIRSR600823-4"/>
    </source>
</evidence>
<evidence type="ECO:0000256" key="12">
    <source>
        <dbReference type="ARBA" id="ARBA00023004"/>
    </source>
</evidence>
<keyword evidence="6 22" id="KW-0575">Peroxidase</keyword>
<dbReference type="Gene3D" id="1.10.420.10">
    <property type="entry name" value="Peroxidase, domain 2"/>
    <property type="match status" value="1"/>
</dbReference>
<keyword evidence="15" id="KW-0873">Pyrrolidone carboxylic acid</keyword>
<evidence type="ECO:0000256" key="7">
    <source>
        <dbReference type="ARBA" id="ARBA00022617"/>
    </source>
</evidence>
<feature type="binding site" description="axial binding residue" evidence="19">
    <location>
        <position position="193"/>
    </location>
    <ligand>
        <name>heme b</name>
        <dbReference type="ChEBI" id="CHEBI:60344"/>
    </ligand>
    <ligandPart>
        <name>Fe</name>
        <dbReference type="ChEBI" id="CHEBI:18248"/>
    </ligandPart>
</feature>
<comment type="catalytic activity">
    <reaction evidence="1 22">
        <text>2 a phenolic donor + H2O2 = 2 a phenolic radical donor + 2 H2O</text>
        <dbReference type="Rhea" id="RHEA:56136"/>
        <dbReference type="ChEBI" id="CHEBI:15377"/>
        <dbReference type="ChEBI" id="CHEBI:16240"/>
        <dbReference type="ChEBI" id="CHEBI:139520"/>
        <dbReference type="ChEBI" id="CHEBI:139521"/>
        <dbReference type="EC" id="1.11.1.7"/>
    </reaction>
</comment>
<dbReference type="InterPro" id="IPR000823">
    <property type="entry name" value="Peroxidase_pln"/>
</dbReference>
<dbReference type="InterPro" id="IPR033905">
    <property type="entry name" value="Secretory_peroxidase"/>
</dbReference>
<evidence type="ECO:0000256" key="5">
    <source>
        <dbReference type="ARBA" id="ARBA00022525"/>
    </source>
</evidence>
<comment type="similarity">
    <text evidence="22">Belongs to the peroxidase family. Classical plant (class III) peroxidase subfamily.</text>
</comment>
<evidence type="ECO:0000256" key="2">
    <source>
        <dbReference type="ARBA" id="ARBA00002322"/>
    </source>
</evidence>
<comment type="cofactor">
    <cofactor evidence="19 22">
        <name>heme b</name>
        <dbReference type="ChEBI" id="CHEBI:60344"/>
    </cofactor>
    <text evidence="19 22">Binds 1 heme b (iron(II)-protoporphyrin IX) group per subunit.</text>
</comment>
<feature type="binding site" evidence="19">
    <location>
        <position position="78"/>
    </location>
    <ligand>
        <name>Ca(2+)</name>
        <dbReference type="ChEBI" id="CHEBI:29108"/>
        <label>1</label>
    </ligand>
</feature>
<keyword evidence="9 22" id="KW-0732">Signal</keyword>